<dbReference type="PANTHER" id="PTHR42047:SF1">
    <property type="entry name" value="PROTEIN, PUTATIVE (AFU_ORTHOLOGUE AFUA_6G03560)-RELATED"/>
    <property type="match status" value="1"/>
</dbReference>
<reference evidence="2 3" key="1">
    <citation type="journal article" date="2024" name="Front Chem Biol">
        <title>Unveiling the potential of Daldinia eschscholtzii MFLUCC 19-0629 through bioactivity and bioinformatics studies for enhanced sustainable agriculture production.</title>
        <authorList>
            <person name="Brooks S."/>
            <person name="Weaver J.A."/>
            <person name="Klomchit A."/>
            <person name="Alharthi S.A."/>
            <person name="Onlamun T."/>
            <person name="Nurani R."/>
            <person name="Vong T.K."/>
            <person name="Alberti F."/>
            <person name="Greco C."/>
        </authorList>
    </citation>
    <scope>NUCLEOTIDE SEQUENCE [LARGE SCALE GENOMIC DNA]</scope>
    <source>
        <strain evidence="2">MFLUCC 19-0629</strain>
    </source>
</reference>
<comment type="caution">
    <text evidence="2">The sequence shown here is derived from an EMBL/GenBank/DDBJ whole genome shotgun (WGS) entry which is preliminary data.</text>
</comment>
<accession>A0AAX6MW31</accession>
<dbReference type="InterPro" id="IPR052820">
    <property type="entry name" value="PhiA_domain"/>
</dbReference>
<dbReference type="AlphaFoldDB" id="A0AAX6MW31"/>
<name>A0AAX6MW31_9PEZI</name>
<feature type="chain" id="PRO_5043623905" evidence="1">
    <location>
        <begin position="18"/>
        <end position="193"/>
    </location>
</feature>
<feature type="signal peptide" evidence="1">
    <location>
        <begin position="1"/>
        <end position="17"/>
    </location>
</feature>
<dbReference type="PANTHER" id="PTHR42047">
    <property type="entry name" value="PROTEIN, PUTATIVE (AFU_ORTHOLOGUE AFUA_6G03560)-RELATED"/>
    <property type="match status" value="1"/>
</dbReference>
<keyword evidence="3" id="KW-1185">Reference proteome</keyword>
<evidence type="ECO:0000256" key="1">
    <source>
        <dbReference type="SAM" id="SignalP"/>
    </source>
</evidence>
<evidence type="ECO:0000313" key="2">
    <source>
        <dbReference type="EMBL" id="KAK6956704.1"/>
    </source>
</evidence>
<dbReference type="EMBL" id="JBANMG010000002">
    <property type="protein sequence ID" value="KAK6956704.1"/>
    <property type="molecule type" value="Genomic_DNA"/>
</dbReference>
<gene>
    <name evidence="2" type="ORF">Daesc_001983</name>
</gene>
<sequence>MICSLLLFLAYSTLASATTYFLTVFAPNTEIDGALLNAAAQGFYAGLSGPATYCPQGFTCPDTQTSLVYAGLTAMAVEVPGGQAIYVAASGQIAYTPAHSSYEPAGSLTGGWFNKTIVSDCDPAHEVLDFLPVDGSSSGGIKLCPQVEEYMAGTGASFRLYAGTAAFNLTGCIDAVGLTLHGVAEDFGCWQYT</sequence>
<dbReference type="Proteomes" id="UP001369815">
    <property type="component" value="Unassembled WGS sequence"/>
</dbReference>
<organism evidence="2 3">
    <name type="scientific">Daldinia eschscholtzii</name>
    <dbReference type="NCBI Taxonomy" id="292717"/>
    <lineage>
        <taxon>Eukaryota</taxon>
        <taxon>Fungi</taxon>
        <taxon>Dikarya</taxon>
        <taxon>Ascomycota</taxon>
        <taxon>Pezizomycotina</taxon>
        <taxon>Sordariomycetes</taxon>
        <taxon>Xylariomycetidae</taxon>
        <taxon>Xylariales</taxon>
        <taxon>Hypoxylaceae</taxon>
        <taxon>Daldinia</taxon>
    </lineage>
</organism>
<keyword evidence="1" id="KW-0732">Signal</keyword>
<evidence type="ECO:0000313" key="3">
    <source>
        <dbReference type="Proteomes" id="UP001369815"/>
    </source>
</evidence>
<proteinExistence type="predicted"/>
<protein>
    <submittedName>
        <fullName evidence="2">Uncharacterized protein</fullName>
    </submittedName>
</protein>